<evidence type="ECO:0008006" key="3">
    <source>
        <dbReference type="Google" id="ProtNLM"/>
    </source>
</evidence>
<evidence type="ECO:0000313" key="2">
    <source>
        <dbReference type="Proteomes" id="UP000617979"/>
    </source>
</evidence>
<protein>
    <recommendedName>
        <fullName evidence="3">Cysteine-rich CWC</fullName>
    </recommendedName>
</protein>
<name>A0ABQ1G6Y6_9BACL</name>
<sequence length="44" mass="4971">MHTNPQTQDVCPVCGSAIEDSREVALNECCSNHWVKQQIDNCYC</sequence>
<gene>
    <name evidence="1" type="ORF">GCM10007416_08620</name>
</gene>
<evidence type="ECO:0000313" key="1">
    <source>
        <dbReference type="EMBL" id="GGA37963.1"/>
    </source>
</evidence>
<comment type="caution">
    <text evidence="1">The sequence shown here is derived from an EMBL/GenBank/DDBJ whole genome shotgun (WGS) entry which is preliminary data.</text>
</comment>
<dbReference type="EMBL" id="BMEX01000002">
    <property type="protein sequence ID" value="GGA37963.1"/>
    <property type="molecule type" value="Genomic_DNA"/>
</dbReference>
<reference evidence="2" key="1">
    <citation type="journal article" date="2019" name="Int. J. Syst. Evol. Microbiol.">
        <title>The Global Catalogue of Microorganisms (GCM) 10K type strain sequencing project: providing services to taxonomists for standard genome sequencing and annotation.</title>
        <authorList>
            <consortium name="The Broad Institute Genomics Platform"/>
            <consortium name="The Broad Institute Genome Sequencing Center for Infectious Disease"/>
            <person name="Wu L."/>
            <person name="Ma J."/>
        </authorList>
    </citation>
    <scope>NUCLEOTIDE SEQUENCE [LARGE SCALE GENOMIC DNA]</scope>
    <source>
        <strain evidence="2">CGMCC 1.12404</strain>
    </source>
</reference>
<accession>A0ABQ1G6Y6</accession>
<proteinExistence type="predicted"/>
<organism evidence="1 2">
    <name type="scientific">Kroppenstedtia guangzhouensis</name>
    <dbReference type="NCBI Taxonomy" id="1274356"/>
    <lineage>
        <taxon>Bacteria</taxon>
        <taxon>Bacillati</taxon>
        <taxon>Bacillota</taxon>
        <taxon>Bacilli</taxon>
        <taxon>Bacillales</taxon>
        <taxon>Thermoactinomycetaceae</taxon>
        <taxon>Kroppenstedtia</taxon>
    </lineage>
</organism>
<dbReference type="Proteomes" id="UP000617979">
    <property type="component" value="Unassembled WGS sequence"/>
</dbReference>
<keyword evidence="2" id="KW-1185">Reference proteome</keyword>